<protein>
    <submittedName>
        <fullName evidence="4">Mitochondrial ATPase family gene 1 (AFG1) ATPase</fullName>
    </submittedName>
</protein>
<dbReference type="GO" id="GO:0005524">
    <property type="term" value="F:ATP binding"/>
    <property type="evidence" value="ECO:0007669"/>
    <property type="project" value="UniProtKB-KW"/>
</dbReference>
<reference evidence="4" key="1">
    <citation type="submission" date="2019-09" db="EMBL/GenBank/DDBJ databases">
        <title>The Mitochondrial Proteome of the Jakobid, Andalucia godoyi, a Protist With the Most Gene-Rich and Bacteria-Like Mitochondrial Genome.</title>
        <authorList>
            <person name="Gray M.W."/>
            <person name="Burger G."/>
            <person name="Derelle R."/>
            <person name="Klimes V."/>
            <person name="Leger M."/>
            <person name="Sarrasin M."/>
            <person name="Vlcek C."/>
            <person name="Roger A.J."/>
            <person name="Elias M."/>
            <person name="Lang B.F."/>
        </authorList>
    </citation>
    <scope>NUCLEOTIDE SEQUENCE</scope>
    <source>
        <strain evidence="4">And28</strain>
    </source>
</reference>
<dbReference type="EMBL" id="VRVR01000015">
    <property type="protein sequence ID" value="KAF0852815.1"/>
    <property type="molecule type" value="Genomic_DNA"/>
</dbReference>
<dbReference type="InterPro" id="IPR005654">
    <property type="entry name" value="ATPase_AFG1-like"/>
</dbReference>
<evidence type="ECO:0000256" key="3">
    <source>
        <dbReference type="ARBA" id="ARBA00022840"/>
    </source>
</evidence>
<dbReference type="Gene3D" id="3.40.50.300">
    <property type="entry name" value="P-loop containing nucleotide triphosphate hydrolases"/>
    <property type="match status" value="1"/>
</dbReference>
<dbReference type="NCBIfam" id="NF040713">
    <property type="entry name" value="ZapE"/>
    <property type="match status" value="1"/>
</dbReference>
<keyword evidence="5" id="KW-1185">Reference proteome</keyword>
<evidence type="ECO:0000256" key="1">
    <source>
        <dbReference type="ARBA" id="ARBA00010322"/>
    </source>
</evidence>
<dbReference type="PANTHER" id="PTHR12169">
    <property type="entry name" value="ATPASE N2B"/>
    <property type="match status" value="1"/>
</dbReference>
<sequence>MYLASRSLCRRIYYYGSGGVRTIVTLTPEILAQYAKPEGPIATYENLIANDLFTRDPQQLQSLEILQTLHERLLSYAPPPSSFVDGKASSKGSLFRKLFKASLFSAAAGDAAASSSSSSSSWSSSSSGSAVPKGVYLWGGVGCGKTTVMDIFYGSVPVSGKRRIHFHEFMLNVHTRIHRLRTNTPGGFVGDPVPPIVEAMMKEAWLYCFDEMQCYDIANAMILRRLFEEMFSHGAVVVTTSNRVPDDLYKNGMQREFFIPFIHLIREKCTVHHLASKTDYRLTGHLSSKTYLSPLTPQNQEEVSRVFSLLTHNEELSEITLHVKGRQLHVRESARGVARFTFDELCRPALGVVDYLAIASHFHTIILTGVPKMTISDRNEVRRLIMLIDALYDHRCKVVILADSLPPMLYEKNTNGSEDENFAWDRCVSRMIEMQTREYLESVHKSESQVLAS</sequence>
<keyword evidence="2" id="KW-0547">Nucleotide-binding</keyword>
<gene>
    <name evidence="4" type="ORF">ANDGO_04139</name>
</gene>
<dbReference type="GO" id="GO:0005739">
    <property type="term" value="C:mitochondrion"/>
    <property type="evidence" value="ECO:0007669"/>
    <property type="project" value="TreeGrafter"/>
</dbReference>
<dbReference type="Pfam" id="PF03969">
    <property type="entry name" value="AFG1_ATPase"/>
    <property type="match status" value="1"/>
</dbReference>
<proteinExistence type="inferred from homology"/>
<keyword evidence="3" id="KW-0067">ATP-binding</keyword>
<dbReference type="GO" id="GO:0016887">
    <property type="term" value="F:ATP hydrolysis activity"/>
    <property type="evidence" value="ECO:0007669"/>
    <property type="project" value="InterPro"/>
</dbReference>
<dbReference type="OrthoDB" id="548867at2759"/>
<dbReference type="AlphaFoldDB" id="A0A8K0AH58"/>
<dbReference type="Proteomes" id="UP000799049">
    <property type="component" value="Unassembled WGS sequence"/>
</dbReference>
<dbReference type="InterPro" id="IPR027417">
    <property type="entry name" value="P-loop_NTPase"/>
</dbReference>
<evidence type="ECO:0000313" key="4">
    <source>
        <dbReference type="EMBL" id="KAF0852815.1"/>
    </source>
</evidence>
<comment type="caution">
    <text evidence="4">The sequence shown here is derived from an EMBL/GenBank/DDBJ whole genome shotgun (WGS) entry which is preliminary data.</text>
</comment>
<dbReference type="SUPFAM" id="SSF52540">
    <property type="entry name" value="P-loop containing nucleoside triphosphate hydrolases"/>
    <property type="match status" value="1"/>
</dbReference>
<name>A0A8K0AH58_ANDGO</name>
<accession>A0A8K0AH58</accession>
<dbReference type="PANTHER" id="PTHR12169:SF6">
    <property type="entry name" value="AFG1-LIKE ATPASE"/>
    <property type="match status" value="1"/>
</dbReference>
<organism evidence="4 5">
    <name type="scientific">Andalucia godoyi</name>
    <name type="common">Flagellate</name>
    <dbReference type="NCBI Taxonomy" id="505711"/>
    <lineage>
        <taxon>Eukaryota</taxon>
        <taxon>Discoba</taxon>
        <taxon>Jakobida</taxon>
        <taxon>Andalucina</taxon>
        <taxon>Andaluciidae</taxon>
        <taxon>Andalucia</taxon>
    </lineage>
</organism>
<comment type="similarity">
    <text evidence="1">Belongs to the AFG1 ATPase family.</text>
</comment>
<evidence type="ECO:0000313" key="5">
    <source>
        <dbReference type="Proteomes" id="UP000799049"/>
    </source>
</evidence>
<evidence type="ECO:0000256" key="2">
    <source>
        <dbReference type="ARBA" id="ARBA00022741"/>
    </source>
</evidence>